<dbReference type="Pfam" id="PF00892">
    <property type="entry name" value="EamA"/>
    <property type="match status" value="2"/>
</dbReference>
<keyword evidence="3 6" id="KW-0812">Transmembrane</keyword>
<evidence type="ECO:0000256" key="4">
    <source>
        <dbReference type="ARBA" id="ARBA00022989"/>
    </source>
</evidence>
<feature type="transmembrane region" description="Helical" evidence="6">
    <location>
        <begin position="183"/>
        <end position="204"/>
    </location>
</feature>
<reference evidence="8 9" key="1">
    <citation type="submission" date="2016-11" db="EMBL/GenBank/DDBJ databases">
        <authorList>
            <person name="Jaros S."/>
            <person name="Januszkiewicz K."/>
            <person name="Wedrychowicz H."/>
        </authorList>
    </citation>
    <scope>NUCLEOTIDE SEQUENCE [LARGE SCALE GENOMIC DNA]</scope>
    <source>
        <strain evidence="8 9">DSM 22153</strain>
    </source>
</reference>
<keyword evidence="4 6" id="KW-1133">Transmembrane helix</keyword>
<evidence type="ECO:0000256" key="6">
    <source>
        <dbReference type="SAM" id="Phobius"/>
    </source>
</evidence>
<dbReference type="AlphaFoldDB" id="A0A1M7BVA8"/>
<evidence type="ECO:0000259" key="7">
    <source>
        <dbReference type="Pfam" id="PF00892"/>
    </source>
</evidence>
<evidence type="ECO:0000256" key="5">
    <source>
        <dbReference type="ARBA" id="ARBA00023136"/>
    </source>
</evidence>
<dbReference type="GO" id="GO:0016020">
    <property type="term" value="C:membrane"/>
    <property type="evidence" value="ECO:0007669"/>
    <property type="project" value="UniProtKB-SubCell"/>
</dbReference>
<feature type="domain" description="EamA" evidence="7">
    <location>
        <begin position="10"/>
        <end position="144"/>
    </location>
</feature>
<dbReference type="RefSeq" id="WP_084081706.1">
    <property type="nucleotide sequence ID" value="NZ_FRBW01000001.1"/>
</dbReference>
<dbReference type="Proteomes" id="UP000186002">
    <property type="component" value="Unassembled WGS sequence"/>
</dbReference>
<evidence type="ECO:0000256" key="3">
    <source>
        <dbReference type="ARBA" id="ARBA00022692"/>
    </source>
</evidence>
<dbReference type="InterPro" id="IPR000620">
    <property type="entry name" value="EamA_dom"/>
</dbReference>
<dbReference type="EMBL" id="FRBW01000001">
    <property type="protein sequence ID" value="SHL58975.1"/>
    <property type="molecule type" value="Genomic_DNA"/>
</dbReference>
<dbReference type="PANTHER" id="PTHR22911">
    <property type="entry name" value="ACYL-MALONYL CONDENSING ENZYME-RELATED"/>
    <property type="match status" value="1"/>
</dbReference>
<dbReference type="OrthoDB" id="9807937at2"/>
<feature type="transmembrane region" description="Helical" evidence="6">
    <location>
        <begin position="129"/>
        <end position="145"/>
    </location>
</feature>
<keyword evidence="9" id="KW-1185">Reference proteome</keyword>
<dbReference type="STRING" id="735517.SAMN05444272_0989"/>
<keyword evidence="5 6" id="KW-0472">Membrane</keyword>
<dbReference type="SUPFAM" id="SSF103481">
    <property type="entry name" value="Multidrug resistance efflux transporter EmrE"/>
    <property type="match status" value="2"/>
</dbReference>
<feature type="transmembrane region" description="Helical" evidence="6">
    <location>
        <begin position="39"/>
        <end position="59"/>
    </location>
</feature>
<feature type="transmembrane region" description="Helical" evidence="6">
    <location>
        <begin position="80"/>
        <end position="97"/>
    </location>
</feature>
<feature type="transmembrane region" description="Helical" evidence="6">
    <location>
        <begin position="151"/>
        <end position="171"/>
    </location>
</feature>
<evidence type="ECO:0000313" key="9">
    <source>
        <dbReference type="Proteomes" id="UP000186002"/>
    </source>
</evidence>
<evidence type="ECO:0000313" key="8">
    <source>
        <dbReference type="EMBL" id="SHL58975.1"/>
    </source>
</evidence>
<comment type="similarity">
    <text evidence="2">Belongs to the drug/metabolite transporter (DMT) superfamily. 10 TMS drug/metabolite exporter (DME) (TC 2.A.7.3) family.</text>
</comment>
<gene>
    <name evidence="8" type="ORF">SAMN05444272_0989</name>
</gene>
<dbReference type="InterPro" id="IPR037185">
    <property type="entry name" value="EmrE-like"/>
</dbReference>
<feature type="transmembrane region" description="Helical" evidence="6">
    <location>
        <begin position="103"/>
        <end position="122"/>
    </location>
</feature>
<sequence>MTTLLTPRNTGILFAVLATLFFSVMDAMSKSLVVTHSVWFILMVRYWFHLVVAIIWASLSKQGLRGAMATKRPALQLIRGFLLVSEIALIIYAYSMLGLADVTTIIMVHPLIVTGLAVLFLGEYVSLRRVMALVLGLVGLAIIMQPGSNMWSYGGVVALAATTTFALYQLFTRMVSAYDNVMTSFFYAGLTGVVLTTYMGLTHMPPLDQINWLLVVGICIFSTAAHFSVMKALSLTQASAIQPFTYLQIVWSIPIGLLVFGTFPLWSTLLGAVMIVCAGLYSLRNSGPAKG</sequence>
<evidence type="ECO:0000256" key="2">
    <source>
        <dbReference type="ARBA" id="ARBA00009853"/>
    </source>
</evidence>
<feature type="transmembrane region" description="Helical" evidence="6">
    <location>
        <begin position="265"/>
        <end position="283"/>
    </location>
</feature>
<feature type="transmembrane region" description="Helical" evidence="6">
    <location>
        <begin position="210"/>
        <end position="229"/>
    </location>
</feature>
<protein>
    <submittedName>
        <fullName evidence="8">S-adenosylmethionine uptake transporter</fullName>
    </submittedName>
</protein>
<feature type="domain" description="EamA" evidence="7">
    <location>
        <begin position="154"/>
        <end position="278"/>
    </location>
</feature>
<evidence type="ECO:0000256" key="1">
    <source>
        <dbReference type="ARBA" id="ARBA00004141"/>
    </source>
</evidence>
<proteinExistence type="inferred from homology"/>
<accession>A0A1M7BVA8</accession>
<comment type="subcellular location">
    <subcellularLocation>
        <location evidence="1">Membrane</location>
        <topology evidence="1">Multi-pass membrane protein</topology>
    </subcellularLocation>
</comment>
<name>A0A1M7BVA8_9HYPH</name>
<dbReference type="PANTHER" id="PTHR22911:SF6">
    <property type="entry name" value="SOLUTE CARRIER FAMILY 35 MEMBER G1"/>
    <property type="match status" value="1"/>
</dbReference>
<organism evidence="8 9">
    <name type="scientific">Roseibium suaedae</name>
    <dbReference type="NCBI Taxonomy" id="735517"/>
    <lineage>
        <taxon>Bacteria</taxon>
        <taxon>Pseudomonadati</taxon>
        <taxon>Pseudomonadota</taxon>
        <taxon>Alphaproteobacteria</taxon>
        <taxon>Hyphomicrobiales</taxon>
        <taxon>Stappiaceae</taxon>
        <taxon>Roseibium</taxon>
    </lineage>
</organism>